<dbReference type="GeneID" id="112687351"/>
<dbReference type="OrthoDB" id="6343432at2759"/>
<dbReference type="AlphaFoldDB" id="A0A8B8FXS4"/>
<reference evidence="2" key="1">
    <citation type="submission" date="2025-08" db="UniProtKB">
        <authorList>
            <consortium name="RefSeq"/>
        </authorList>
    </citation>
    <scope>IDENTIFICATION</scope>
    <source>
        <tissue evidence="2">Whole body</tissue>
    </source>
</reference>
<proteinExistence type="predicted"/>
<gene>
    <name evidence="2" type="primary">LOC112687351</name>
</gene>
<sequence>MKVDTEEVKRHLDILGYTHIEPNLLDEFVKDLRKLIEYDQKHNNLSTLSSSINRDWDQSYSERLKTSTLNKNNSNSNQILSTNKQEFDQRKNKKHQNCTYRTSKMIDQHNNTFRKRTSTNESEITQSKCYFCGSSSIENQAKEKMKFNSNPSTTIYINATFNIEL</sequence>
<accession>A0A8B8FXS4</accession>
<dbReference type="Proteomes" id="UP000694846">
    <property type="component" value="Unplaced"/>
</dbReference>
<evidence type="ECO:0000313" key="2">
    <source>
        <dbReference type="RefSeq" id="XP_025415779.1"/>
    </source>
</evidence>
<name>A0A8B8FXS4_9HEMI</name>
<keyword evidence="1" id="KW-1185">Reference proteome</keyword>
<dbReference type="RefSeq" id="XP_025415779.1">
    <property type="nucleotide sequence ID" value="XM_025559994.1"/>
</dbReference>
<evidence type="ECO:0000313" key="1">
    <source>
        <dbReference type="Proteomes" id="UP000694846"/>
    </source>
</evidence>
<protein>
    <submittedName>
        <fullName evidence="2">Uncharacterized protein LOC112687351</fullName>
    </submittedName>
</protein>
<organism evidence="1 2">
    <name type="scientific">Sipha flava</name>
    <name type="common">yellow sugarcane aphid</name>
    <dbReference type="NCBI Taxonomy" id="143950"/>
    <lineage>
        <taxon>Eukaryota</taxon>
        <taxon>Metazoa</taxon>
        <taxon>Ecdysozoa</taxon>
        <taxon>Arthropoda</taxon>
        <taxon>Hexapoda</taxon>
        <taxon>Insecta</taxon>
        <taxon>Pterygota</taxon>
        <taxon>Neoptera</taxon>
        <taxon>Paraneoptera</taxon>
        <taxon>Hemiptera</taxon>
        <taxon>Sternorrhyncha</taxon>
        <taxon>Aphidomorpha</taxon>
        <taxon>Aphidoidea</taxon>
        <taxon>Aphididae</taxon>
        <taxon>Sipha</taxon>
    </lineage>
</organism>